<evidence type="ECO:0000256" key="1">
    <source>
        <dbReference type="SAM" id="MobiDB-lite"/>
    </source>
</evidence>
<keyword evidence="2" id="KW-0812">Transmembrane</keyword>
<evidence type="ECO:0000313" key="3">
    <source>
        <dbReference type="EMBL" id="RYR34522.1"/>
    </source>
</evidence>
<evidence type="ECO:0000313" key="4">
    <source>
        <dbReference type="Proteomes" id="UP000289738"/>
    </source>
</evidence>
<gene>
    <name evidence="3" type="ORF">Ahy_A10g049464</name>
</gene>
<feature type="transmembrane region" description="Helical" evidence="2">
    <location>
        <begin position="121"/>
        <end position="142"/>
    </location>
</feature>
<feature type="compositionally biased region" description="Pro residues" evidence="1">
    <location>
        <begin position="41"/>
        <end position="60"/>
    </location>
</feature>
<keyword evidence="2" id="KW-1133">Transmembrane helix</keyword>
<reference evidence="3 4" key="1">
    <citation type="submission" date="2019-01" db="EMBL/GenBank/DDBJ databases">
        <title>Sequencing of cultivated peanut Arachis hypogaea provides insights into genome evolution and oil improvement.</title>
        <authorList>
            <person name="Chen X."/>
        </authorList>
    </citation>
    <scope>NUCLEOTIDE SEQUENCE [LARGE SCALE GENOMIC DNA]</scope>
    <source>
        <strain evidence="4">cv. Fuhuasheng</strain>
        <tissue evidence="3">Leaves</tissue>
    </source>
</reference>
<dbReference type="AlphaFoldDB" id="A0A445B782"/>
<dbReference type="STRING" id="3818.A0A445B782"/>
<evidence type="ECO:0000256" key="2">
    <source>
        <dbReference type="SAM" id="Phobius"/>
    </source>
</evidence>
<accession>A0A445B782</accession>
<keyword evidence="4" id="KW-1185">Reference proteome</keyword>
<sequence length="258" mass="28351">MKKILNWKEATKRKSLCHSQPLTLITPHAPPSTSLSQSPAPANPSPNPTLLFAPPPPPPLQQHHPTFSYVPPQVSTGPPATPSFRLLPPQAPHFSSLLNPSGGATLPSLAYQNLLILPPGVSFAAAMAHGITSAAGGIAVLAPMPYMQPMMLYQAPRRLFLPRRPLLRPIPHQIRRHRFRRYLHLRPRCLIRRHLHRSKELVAVHVDSDAKFFGSMNDEKHNSGFSGAYGLLSSSPTLTCPSGQWCLPQAYALHAFIS</sequence>
<feature type="compositionally biased region" description="Basic residues" evidence="1">
    <location>
        <begin position="1"/>
        <end position="16"/>
    </location>
</feature>
<protein>
    <submittedName>
        <fullName evidence="3">Uncharacterized protein</fullName>
    </submittedName>
</protein>
<comment type="caution">
    <text evidence="3">The sequence shown here is derived from an EMBL/GenBank/DDBJ whole genome shotgun (WGS) entry which is preliminary data.</text>
</comment>
<feature type="region of interest" description="Disordered" evidence="1">
    <location>
        <begin position="1"/>
        <end position="67"/>
    </location>
</feature>
<organism evidence="3 4">
    <name type="scientific">Arachis hypogaea</name>
    <name type="common">Peanut</name>
    <dbReference type="NCBI Taxonomy" id="3818"/>
    <lineage>
        <taxon>Eukaryota</taxon>
        <taxon>Viridiplantae</taxon>
        <taxon>Streptophyta</taxon>
        <taxon>Embryophyta</taxon>
        <taxon>Tracheophyta</taxon>
        <taxon>Spermatophyta</taxon>
        <taxon>Magnoliopsida</taxon>
        <taxon>eudicotyledons</taxon>
        <taxon>Gunneridae</taxon>
        <taxon>Pentapetalae</taxon>
        <taxon>rosids</taxon>
        <taxon>fabids</taxon>
        <taxon>Fabales</taxon>
        <taxon>Fabaceae</taxon>
        <taxon>Papilionoideae</taxon>
        <taxon>50 kb inversion clade</taxon>
        <taxon>dalbergioids sensu lato</taxon>
        <taxon>Dalbergieae</taxon>
        <taxon>Pterocarpus clade</taxon>
        <taxon>Arachis</taxon>
    </lineage>
</organism>
<proteinExistence type="predicted"/>
<dbReference type="Proteomes" id="UP000289738">
    <property type="component" value="Chromosome A10"/>
</dbReference>
<name>A0A445B782_ARAHY</name>
<dbReference type="EMBL" id="SDMP01000010">
    <property type="protein sequence ID" value="RYR34522.1"/>
    <property type="molecule type" value="Genomic_DNA"/>
</dbReference>
<keyword evidence="2" id="KW-0472">Membrane</keyword>